<dbReference type="AlphaFoldDB" id="A0AAE0BW39"/>
<name>A0AAE0BW39_9CHLO</name>
<dbReference type="Proteomes" id="UP001190700">
    <property type="component" value="Unassembled WGS sequence"/>
</dbReference>
<sequence>MLAKVRSGSMGGPRDSERQRAIRRNQKKGHWEPTQLVEHLGLEMDLQEAYFRVIPARPQTTNDKYTLLRAKGPASDNSLLLRSQAHKYLQTSFNKPAAELEAVLQKHKQFKAVKVSSSADAGLPSTAKGCIVDKLVIDKLRAHVEEQAAQVQKKKQNEESRSRKDKQKTVDEYLAHNKKISALKEAADGGTLVDAIKKMTVPNLK</sequence>
<feature type="region of interest" description="Disordered" evidence="1">
    <location>
        <begin position="151"/>
        <end position="171"/>
    </location>
</feature>
<reference evidence="2 3" key="1">
    <citation type="journal article" date="2015" name="Genome Biol. Evol.">
        <title>Comparative Genomics of a Bacterivorous Green Alga Reveals Evolutionary Causalities and Consequences of Phago-Mixotrophic Mode of Nutrition.</title>
        <authorList>
            <person name="Burns J.A."/>
            <person name="Paasch A."/>
            <person name="Narechania A."/>
            <person name="Kim E."/>
        </authorList>
    </citation>
    <scope>NUCLEOTIDE SEQUENCE [LARGE SCALE GENOMIC DNA]</scope>
    <source>
        <strain evidence="2 3">PLY_AMNH</strain>
    </source>
</reference>
<dbReference type="EMBL" id="LGRX02032586">
    <property type="protein sequence ID" value="KAK3243881.1"/>
    <property type="molecule type" value="Genomic_DNA"/>
</dbReference>
<feature type="region of interest" description="Disordered" evidence="1">
    <location>
        <begin position="1"/>
        <end position="33"/>
    </location>
</feature>
<evidence type="ECO:0000313" key="2">
    <source>
        <dbReference type="EMBL" id="KAK3243881.1"/>
    </source>
</evidence>
<evidence type="ECO:0000256" key="1">
    <source>
        <dbReference type="SAM" id="MobiDB-lite"/>
    </source>
</evidence>
<proteinExistence type="predicted"/>
<accession>A0AAE0BW39</accession>
<evidence type="ECO:0000313" key="3">
    <source>
        <dbReference type="Proteomes" id="UP001190700"/>
    </source>
</evidence>
<comment type="caution">
    <text evidence="2">The sequence shown here is derived from an EMBL/GenBank/DDBJ whole genome shotgun (WGS) entry which is preliminary data.</text>
</comment>
<gene>
    <name evidence="2" type="ORF">CYMTET_46485</name>
</gene>
<protein>
    <submittedName>
        <fullName evidence="2">Uncharacterized protein</fullName>
    </submittedName>
</protein>
<organism evidence="2 3">
    <name type="scientific">Cymbomonas tetramitiformis</name>
    <dbReference type="NCBI Taxonomy" id="36881"/>
    <lineage>
        <taxon>Eukaryota</taxon>
        <taxon>Viridiplantae</taxon>
        <taxon>Chlorophyta</taxon>
        <taxon>Pyramimonadophyceae</taxon>
        <taxon>Pyramimonadales</taxon>
        <taxon>Pyramimonadaceae</taxon>
        <taxon>Cymbomonas</taxon>
    </lineage>
</organism>
<keyword evidence="3" id="KW-1185">Reference proteome</keyword>
<feature type="compositionally biased region" description="Basic and acidic residues" evidence="1">
    <location>
        <begin position="155"/>
        <end position="171"/>
    </location>
</feature>